<protein>
    <submittedName>
        <fullName evidence="2">Uncharacterized protein</fullName>
    </submittedName>
</protein>
<accession>A0A9P1GE63</accession>
<proteinExistence type="predicted"/>
<comment type="caution">
    <text evidence="2">The sequence shown here is derived from an EMBL/GenBank/DDBJ whole genome shotgun (WGS) entry which is preliminary data.</text>
</comment>
<sequence>MNGGASIHLTPIAVAAAAPRPQAARPTPAEIAEWSVHPSRTPVTREVLNSAMCTVQKQLKLQTGLAGEWTPEATARLRENLAKPKKGSSGASTWKETLRGEIKELLEAIQVHQEIEEENEELKAEVQDLTPLIKVCDSLREKIDRLEEENLYLRQMLTG</sequence>
<reference evidence="3" key="2">
    <citation type="submission" date="2024-04" db="EMBL/GenBank/DDBJ databases">
        <authorList>
            <person name="Chen Y."/>
            <person name="Shah S."/>
            <person name="Dougan E. K."/>
            <person name="Thang M."/>
            <person name="Chan C."/>
        </authorList>
    </citation>
    <scope>NUCLEOTIDE SEQUENCE [LARGE SCALE GENOMIC DNA]</scope>
</reference>
<name>A0A9P1GE63_9DINO</name>
<dbReference type="EMBL" id="CAMXCT020004044">
    <property type="protein sequence ID" value="CAL1160797.1"/>
    <property type="molecule type" value="Genomic_DNA"/>
</dbReference>
<dbReference type="Proteomes" id="UP001152797">
    <property type="component" value="Unassembled WGS sequence"/>
</dbReference>
<organism evidence="2">
    <name type="scientific">Cladocopium goreaui</name>
    <dbReference type="NCBI Taxonomy" id="2562237"/>
    <lineage>
        <taxon>Eukaryota</taxon>
        <taxon>Sar</taxon>
        <taxon>Alveolata</taxon>
        <taxon>Dinophyceae</taxon>
        <taxon>Suessiales</taxon>
        <taxon>Symbiodiniaceae</taxon>
        <taxon>Cladocopium</taxon>
    </lineage>
</organism>
<evidence type="ECO:0000256" key="1">
    <source>
        <dbReference type="SAM" id="Coils"/>
    </source>
</evidence>
<keyword evidence="1" id="KW-0175">Coiled coil</keyword>
<evidence type="ECO:0000313" key="2">
    <source>
        <dbReference type="EMBL" id="CAI4007422.1"/>
    </source>
</evidence>
<evidence type="ECO:0000313" key="3">
    <source>
        <dbReference type="EMBL" id="CAL1160797.1"/>
    </source>
</evidence>
<dbReference type="OrthoDB" id="489025at2759"/>
<feature type="coiled-coil region" evidence="1">
    <location>
        <begin position="95"/>
        <end position="156"/>
    </location>
</feature>
<keyword evidence="4" id="KW-1185">Reference proteome</keyword>
<evidence type="ECO:0000313" key="4">
    <source>
        <dbReference type="Proteomes" id="UP001152797"/>
    </source>
</evidence>
<gene>
    <name evidence="2" type="ORF">C1SCF055_LOCUS32980</name>
</gene>
<dbReference type="EMBL" id="CAMXCT030004044">
    <property type="protein sequence ID" value="CAL4794734.1"/>
    <property type="molecule type" value="Genomic_DNA"/>
</dbReference>
<dbReference type="EMBL" id="CAMXCT010004044">
    <property type="protein sequence ID" value="CAI4007422.1"/>
    <property type="molecule type" value="Genomic_DNA"/>
</dbReference>
<reference evidence="2" key="1">
    <citation type="submission" date="2022-10" db="EMBL/GenBank/DDBJ databases">
        <authorList>
            <person name="Chen Y."/>
            <person name="Dougan E. K."/>
            <person name="Chan C."/>
            <person name="Rhodes N."/>
            <person name="Thang M."/>
        </authorList>
    </citation>
    <scope>NUCLEOTIDE SEQUENCE</scope>
</reference>
<dbReference type="AlphaFoldDB" id="A0A9P1GE63"/>